<dbReference type="EMBL" id="FOKA01000021">
    <property type="protein sequence ID" value="SFB40174.1"/>
    <property type="molecule type" value="Genomic_DNA"/>
</dbReference>
<name>A0A1I1AQ79_9CELL</name>
<evidence type="ECO:0000313" key="1">
    <source>
        <dbReference type="EMBL" id="SFB40174.1"/>
    </source>
</evidence>
<dbReference type="STRING" id="988821.SAMN05421867_12133"/>
<dbReference type="InterPro" id="IPR027417">
    <property type="entry name" value="P-loop_NTPase"/>
</dbReference>
<dbReference type="RefSeq" id="WP_090034900.1">
    <property type="nucleotide sequence ID" value="NZ_BONM01000014.1"/>
</dbReference>
<sequence length="835" mass="90824">MRSQITALHRNLLWTRSGTCWALWRLTPLPYGYRTDDKKAEVRAAHTALLRVLRGEALLLGIGATTDPVTVVERMIRGIELEQRPQWAQECEATLDALEDVELGSRTFWLCVPLRNPGASKLSEPWRASMTGLRDSLGMARSGPPQRQIAVRVAQAEQIRSALPPVFRPRPATVAEMIWLHLHAQQRGLQLDLPVPVPGQAEEALLGSPASIGEPVIDPAGQTDLPRGSLAGLNLLSRRYVKIINTDSGQASYQTSLVLTGTPSGGVAFPGGEWLGNVDACGEDVDWALRLNVRARDEVTQRNIKAHRNLVDQLYQRDGSAGGVSSELSLAAEELSAYRELLAADALEVEVEATAIFTVGAPTAEACQASARRVADYYADAQFRLSADATGQEALWWAALPGPAPRLVHEVSQIAPAFHLAAAVPLVTTELGDDQGSLFALGLSNGVPTPVLVDLAGSGAKLDVAMAVGIVGELGSGKSVAEKKLALDAVDRGAELTVIDRTAVGEWGTAVASVPGAVVVDVAERAEHSFDPLRIFPAASGARVAQSFLTALLSIAPTSREGVLLNEVLGPRYVAKHSITSLGSLVRHLEQSEREEARELARTMHVYSNKDFGRAVFDETLPPIRLDAPIVVFWTHLLELPDEDELNVQHRFDQMKLERRFGRAVYALIASIARERCFSNPRKLGVFVVDEAHSVTCSPEGRSELLAFLRDGRKHLAALILGSHDDADFGDEIIRGLIAFRVIMRHRDRRLAARALRWMLGLEPDAVVDERLLVELTENTSPVETDEDGQARVPLERRGECYIRDFRARVGRAKVLLPQVSHRAVAVQTTPGQAA</sequence>
<evidence type="ECO:0000313" key="2">
    <source>
        <dbReference type="Proteomes" id="UP000199012"/>
    </source>
</evidence>
<dbReference type="Pfam" id="PF12846">
    <property type="entry name" value="AAA_10"/>
    <property type="match status" value="1"/>
</dbReference>
<dbReference type="Proteomes" id="UP000199012">
    <property type="component" value="Unassembled WGS sequence"/>
</dbReference>
<dbReference type="AlphaFoldDB" id="A0A1I1AQ79"/>
<reference evidence="1 2" key="1">
    <citation type="submission" date="2016-10" db="EMBL/GenBank/DDBJ databases">
        <authorList>
            <person name="de Groot N.N."/>
        </authorList>
    </citation>
    <scope>NUCLEOTIDE SEQUENCE [LARGE SCALE GENOMIC DNA]</scope>
    <source>
        <strain evidence="1 2">CGMCC 4.6945</strain>
    </source>
</reference>
<dbReference type="Gene3D" id="3.40.50.300">
    <property type="entry name" value="P-loop containing nucleotide triphosphate hydrolases"/>
    <property type="match status" value="2"/>
</dbReference>
<protein>
    <submittedName>
        <fullName evidence="1">AAA-like domain-containing protein</fullName>
    </submittedName>
</protein>
<dbReference type="SUPFAM" id="SSF52540">
    <property type="entry name" value="P-loop containing nucleoside triphosphate hydrolases"/>
    <property type="match status" value="1"/>
</dbReference>
<keyword evidence="2" id="KW-1185">Reference proteome</keyword>
<dbReference type="OrthoDB" id="4647520at2"/>
<accession>A0A1I1AQ79</accession>
<gene>
    <name evidence="1" type="ORF">SAMN05421867_12133</name>
</gene>
<proteinExistence type="predicted"/>
<organism evidence="1 2">
    <name type="scientific">Cellulomonas marina</name>
    <dbReference type="NCBI Taxonomy" id="988821"/>
    <lineage>
        <taxon>Bacteria</taxon>
        <taxon>Bacillati</taxon>
        <taxon>Actinomycetota</taxon>
        <taxon>Actinomycetes</taxon>
        <taxon>Micrococcales</taxon>
        <taxon>Cellulomonadaceae</taxon>
        <taxon>Cellulomonas</taxon>
    </lineage>
</organism>